<protein>
    <submittedName>
        <fullName evidence="2">Uncharacterized protein</fullName>
    </submittedName>
</protein>
<gene>
    <name evidence="2" type="ORF">ENR47_10135</name>
</gene>
<dbReference type="AlphaFoldDB" id="A0A832M3U4"/>
<keyword evidence="1" id="KW-1133">Transmembrane helix</keyword>
<proteinExistence type="predicted"/>
<reference evidence="2" key="1">
    <citation type="journal article" date="2020" name="mSystems">
        <title>Genome- and Community-Level Interaction Insights into Carbon Utilization and Element Cycling Functions of Hydrothermarchaeota in Hydrothermal Sediment.</title>
        <authorList>
            <person name="Zhou Z."/>
            <person name="Liu Y."/>
            <person name="Xu W."/>
            <person name="Pan J."/>
            <person name="Luo Z.H."/>
            <person name="Li M."/>
        </authorList>
    </citation>
    <scope>NUCLEOTIDE SEQUENCE [LARGE SCALE GENOMIC DNA]</scope>
    <source>
        <strain evidence="2">SpSt-402</strain>
    </source>
</reference>
<feature type="transmembrane region" description="Helical" evidence="1">
    <location>
        <begin position="70"/>
        <end position="93"/>
    </location>
</feature>
<comment type="caution">
    <text evidence="2">The sequence shown here is derived from an EMBL/GenBank/DDBJ whole genome shotgun (WGS) entry which is preliminary data.</text>
</comment>
<keyword evidence="1" id="KW-0812">Transmembrane</keyword>
<keyword evidence="1" id="KW-0472">Membrane</keyword>
<sequence>MVNLSLHNWFVILSFFASITGVILLTVDRKPAKDELEAADNALMLMTFAYWLVYCLAFGLQKLISPEWEILLLSVKLTGVIAYLLTASCVLSLPLNRVSVRQAE</sequence>
<evidence type="ECO:0000256" key="1">
    <source>
        <dbReference type="SAM" id="Phobius"/>
    </source>
</evidence>
<feature type="transmembrane region" description="Helical" evidence="1">
    <location>
        <begin position="6"/>
        <end position="27"/>
    </location>
</feature>
<accession>A0A832M3U4</accession>
<feature type="transmembrane region" description="Helical" evidence="1">
    <location>
        <begin position="39"/>
        <end position="64"/>
    </location>
</feature>
<dbReference type="EMBL" id="DSRD01000634">
    <property type="protein sequence ID" value="HGW94624.1"/>
    <property type="molecule type" value="Genomic_DNA"/>
</dbReference>
<evidence type="ECO:0000313" key="2">
    <source>
        <dbReference type="EMBL" id="HGW94624.1"/>
    </source>
</evidence>
<name>A0A832M3U4_9CYAN</name>
<organism evidence="2">
    <name type="scientific">Oscillatoriales cyanobacterium SpSt-402</name>
    <dbReference type="NCBI Taxonomy" id="2282168"/>
    <lineage>
        <taxon>Bacteria</taxon>
        <taxon>Bacillati</taxon>
        <taxon>Cyanobacteriota</taxon>
        <taxon>Cyanophyceae</taxon>
        <taxon>Oscillatoriophycideae</taxon>
        <taxon>Oscillatoriales</taxon>
    </lineage>
</organism>